<dbReference type="EMBL" id="JACHIT010000001">
    <property type="protein sequence ID" value="MBB5913931.1"/>
    <property type="molecule type" value="Genomic_DNA"/>
</dbReference>
<dbReference type="SUPFAM" id="SSF46785">
    <property type="entry name" value="Winged helix' DNA-binding domain"/>
    <property type="match status" value="1"/>
</dbReference>
<dbReference type="InterPro" id="IPR000847">
    <property type="entry name" value="LysR_HTH_N"/>
</dbReference>
<evidence type="ECO:0000313" key="3">
    <source>
        <dbReference type="Proteomes" id="UP000540412"/>
    </source>
</evidence>
<reference evidence="2 3" key="1">
    <citation type="submission" date="2020-08" db="EMBL/GenBank/DDBJ databases">
        <title>Sequencing the genomes of 1000 actinobacteria strains.</title>
        <authorList>
            <person name="Klenk H.-P."/>
        </authorList>
    </citation>
    <scope>NUCLEOTIDE SEQUENCE [LARGE SCALE GENOMIC DNA]</scope>
    <source>
        <strain evidence="2 3">DSM 43582</strain>
    </source>
</reference>
<dbReference type="Pfam" id="PF00126">
    <property type="entry name" value="HTH_1"/>
    <property type="match status" value="1"/>
</dbReference>
<dbReference type="AlphaFoldDB" id="A0A7W9PD20"/>
<organism evidence="2 3">
    <name type="scientific">Nocardia transvalensis</name>
    <dbReference type="NCBI Taxonomy" id="37333"/>
    <lineage>
        <taxon>Bacteria</taxon>
        <taxon>Bacillati</taxon>
        <taxon>Actinomycetota</taxon>
        <taxon>Actinomycetes</taxon>
        <taxon>Mycobacteriales</taxon>
        <taxon>Nocardiaceae</taxon>
        <taxon>Nocardia</taxon>
    </lineage>
</organism>
<evidence type="ECO:0000259" key="1">
    <source>
        <dbReference type="PROSITE" id="PS50931"/>
    </source>
</evidence>
<dbReference type="Gene3D" id="1.10.10.10">
    <property type="entry name" value="Winged helix-like DNA-binding domain superfamily/Winged helix DNA-binding domain"/>
    <property type="match status" value="1"/>
</dbReference>
<dbReference type="GO" id="GO:0003700">
    <property type="term" value="F:DNA-binding transcription factor activity"/>
    <property type="evidence" value="ECO:0007669"/>
    <property type="project" value="InterPro"/>
</dbReference>
<sequence>MDTTVVAVLDEDHPALAAQVQVNDIASSATIDTGVYVAELQPSTRVLADIRAVTGRILAYASRSDLTRVVPDDLLGLIGDSRVTDNLTGHSHAVRAGRSIPPIAAAVGVTAAMSVLGAPNVAQAGDRLRWLVTATRTKGLAVSATNVGWGQGITPVLTGVQLAALHPLLPASDQLRYRSGTTLPARPHSKADRAQRLTKRVPTLLWPKWSLRLVVPGSAQRQIRGAASVALFLVGTRVRLTEGIASVGSTLSARSITRFLQMLSSQSDWPATYSALIGMADYLIENDIPIDYARRRRLDYRRLLSDAQWREICSETGTRGSSASRARIARCFLFEQVSGLPASAGPSYLDEAAFRTQVADFGGYLTPELLAVLEACAAEFLAKQRVTDEPVRWEPPATVLQRLPLPGVDADSIDLDYLHHEFHQHGHLLGATAASLGVKLDVVRYLLAVHPAPRDGYVRAGKMAYSMHAAKAALPHELLIDMYERQGASLAEISTRTGFSRQVVARIARSYGITVRAPGRRARQTVDETWLYDQYVTHQRTLPELAEEAGMSTANMARWAKRYAVPLRPRGGTSHTAALSAPTDARTAPINLRPALQSPGGLERLRRFAAAAAYPTLTAAARDLGFSQSALVIQISRLERELDGPLFRRAERGRAMTVTPLGDEILAALDLYDNDPLR</sequence>
<accession>A0A7W9PD20</accession>
<protein>
    <submittedName>
        <fullName evidence="2">Uncharacterized protein YerC</fullName>
    </submittedName>
</protein>
<comment type="caution">
    <text evidence="2">The sequence shown here is derived from an EMBL/GenBank/DDBJ whole genome shotgun (WGS) entry which is preliminary data.</text>
</comment>
<evidence type="ECO:0000313" key="2">
    <source>
        <dbReference type="EMBL" id="MBB5913931.1"/>
    </source>
</evidence>
<dbReference type="InterPro" id="IPR036390">
    <property type="entry name" value="WH_DNA-bd_sf"/>
</dbReference>
<dbReference type="InterPro" id="IPR036388">
    <property type="entry name" value="WH-like_DNA-bd_sf"/>
</dbReference>
<name>A0A7W9PD20_9NOCA</name>
<dbReference type="PROSITE" id="PS50931">
    <property type="entry name" value="HTH_LYSR"/>
    <property type="match status" value="1"/>
</dbReference>
<gene>
    <name evidence="2" type="ORF">BJY24_002798</name>
</gene>
<dbReference type="RefSeq" id="WP_246460957.1">
    <property type="nucleotide sequence ID" value="NZ_JACHIT010000001.1"/>
</dbReference>
<keyword evidence="3" id="KW-1185">Reference proteome</keyword>
<dbReference type="Proteomes" id="UP000540412">
    <property type="component" value="Unassembled WGS sequence"/>
</dbReference>
<proteinExistence type="predicted"/>
<feature type="domain" description="HTH lysR-type" evidence="1">
    <location>
        <begin position="602"/>
        <end position="657"/>
    </location>
</feature>